<dbReference type="EMBL" id="MTSM01000004">
    <property type="protein sequence ID" value="OPX56343.1"/>
    <property type="molecule type" value="Genomic_DNA"/>
</dbReference>
<feature type="signal peptide" evidence="2">
    <location>
        <begin position="1"/>
        <end position="21"/>
    </location>
</feature>
<dbReference type="STRING" id="64969.SAMN02745127_00550"/>
<evidence type="ECO:0000256" key="2">
    <source>
        <dbReference type="SAM" id="SignalP"/>
    </source>
</evidence>
<dbReference type="Proteomes" id="UP000191418">
    <property type="component" value="Unassembled WGS sequence"/>
</dbReference>
<gene>
    <name evidence="4" type="ORF">BTE48_05070</name>
</gene>
<proteinExistence type="predicted"/>
<dbReference type="Pfam" id="PF13505">
    <property type="entry name" value="OMP_b-brl"/>
    <property type="match status" value="1"/>
</dbReference>
<evidence type="ECO:0000313" key="4">
    <source>
        <dbReference type="EMBL" id="OPX56343.1"/>
    </source>
</evidence>
<comment type="caution">
    <text evidence="4">The sequence shown here is derived from an EMBL/GenBank/DDBJ whole genome shotgun (WGS) entry which is preliminary data.</text>
</comment>
<dbReference type="InterPro" id="IPR011250">
    <property type="entry name" value="OMP/PagP_B-barrel"/>
</dbReference>
<evidence type="ECO:0000256" key="1">
    <source>
        <dbReference type="ARBA" id="ARBA00022729"/>
    </source>
</evidence>
<dbReference type="SUPFAM" id="SSF56925">
    <property type="entry name" value="OMPA-like"/>
    <property type="match status" value="1"/>
</dbReference>
<feature type="domain" description="Outer membrane protein beta-barrel" evidence="3">
    <location>
        <begin position="11"/>
        <end position="227"/>
    </location>
</feature>
<dbReference type="GO" id="GO:0009279">
    <property type="term" value="C:cell outer membrane"/>
    <property type="evidence" value="ECO:0007669"/>
    <property type="project" value="InterPro"/>
</dbReference>
<evidence type="ECO:0000259" key="3">
    <source>
        <dbReference type="Pfam" id="PF13505"/>
    </source>
</evidence>
<protein>
    <recommendedName>
        <fullName evidence="3">Outer membrane protein beta-barrel domain-containing protein</fullName>
    </recommendedName>
</protein>
<dbReference type="RefSeq" id="WP_078744163.1">
    <property type="nucleotide sequence ID" value="NZ_FUXG01000003.1"/>
</dbReference>
<dbReference type="InterPro" id="IPR027385">
    <property type="entry name" value="Beta-barrel_OMP"/>
</dbReference>
<dbReference type="OrthoDB" id="9805832at2"/>
<dbReference type="GO" id="GO:0046930">
    <property type="term" value="C:pore complex"/>
    <property type="evidence" value="ECO:0007669"/>
    <property type="project" value="UniProtKB-KW"/>
</dbReference>
<keyword evidence="5" id="KW-1185">Reference proteome</keyword>
<organism evidence="4 5">
    <name type="scientific">Oceanospirillum multiglobuliferum</name>
    <dbReference type="NCBI Taxonomy" id="64969"/>
    <lineage>
        <taxon>Bacteria</taxon>
        <taxon>Pseudomonadati</taxon>
        <taxon>Pseudomonadota</taxon>
        <taxon>Gammaproteobacteria</taxon>
        <taxon>Oceanospirillales</taxon>
        <taxon>Oceanospirillaceae</taxon>
        <taxon>Oceanospirillum</taxon>
    </lineage>
</organism>
<dbReference type="Gene3D" id="2.40.160.20">
    <property type="match status" value="1"/>
</dbReference>
<dbReference type="AlphaFoldDB" id="A0A1T4LW13"/>
<keyword evidence="1 2" id="KW-0732">Signal</keyword>
<feature type="chain" id="PRO_5012639855" description="Outer membrane protein beta-barrel domain-containing protein" evidence="2">
    <location>
        <begin position="22"/>
        <end position="227"/>
    </location>
</feature>
<dbReference type="GO" id="GO:0015288">
    <property type="term" value="F:porin activity"/>
    <property type="evidence" value="ECO:0007669"/>
    <property type="project" value="UniProtKB-KW"/>
</dbReference>
<reference evidence="4 5" key="1">
    <citation type="submission" date="2017-01" db="EMBL/GenBank/DDBJ databases">
        <title>Genome Sequencing of a Marine Spirillum, Oceanospirillum multiglobuliferum ATCC 33336, from Japan.</title>
        <authorList>
            <person name="Carney J.G."/>
            <person name="Trachtenberg A.M."/>
            <person name="Rheaume B.A."/>
            <person name="Linnane J.D."/>
            <person name="Pitts N.L."/>
            <person name="Mykles D.L."/>
            <person name="Maclea K.S."/>
        </authorList>
    </citation>
    <scope>NUCLEOTIDE SEQUENCE [LARGE SCALE GENOMIC DNA]</scope>
    <source>
        <strain evidence="4 5">ATCC 33336</strain>
    </source>
</reference>
<sequence>MRYTPYLISAGLTLAALNAHASPYLTLEAGQTRSNLDTAHFQSYHTGIINQGGSATLSEDNKDTAVILSVGYQYTPYLAIEASYLNLGEVSATSNTTDTSSTGITRTRTIKEAAEQNGVLLSAIGQYSVNDHWRLKAQLGFAWLKQTASGSANGQSVNAAGTVLATESESFSKSNNERVAVAGLGVGYQLKPDWQLQLNWRRVMGTDPGVLGKLDVDILSLGAKYQF</sequence>
<name>A0A1T4LW13_9GAMM</name>
<accession>A0A1T4LW13</accession>
<evidence type="ECO:0000313" key="5">
    <source>
        <dbReference type="Proteomes" id="UP000191418"/>
    </source>
</evidence>